<reference evidence="2 3" key="1">
    <citation type="submission" date="2019-07" db="EMBL/GenBank/DDBJ databases">
        <title>Whole genome shotgun sequence of Reyranella soli NBRC 108950.</title>
        <authorList>
            <person name="Hosoyama A."/>
            <person name="Uohara A."/>
            <person name="Ohji S."/>
            <person name="Ichikawa N."/>
        </authorList>
    </citation>
    <scope>NUCLEOTIDE SEQUENCE [LARGE SCALE GENOMIC DNA]</scope>
    <source>
        <strain evidence="2 3">NBRC 108950</strain>
    </source>
</reference>
<dbReference type="EMBL" id="BKAJ01000048">
    <property type="protein sequence ID" value="GEP55906.1"/>
    <property type="molecule type" value="Genomic_DNA"/>
</dbReference>
<dbReference type="Pfam" id="PF07883">
    <property type="entry name" value="Cupin_2"/>
    <property type="match status" value="1"/>
</dbReference>
<dbReference type="SUPFAM" id="SSF51182">
    <property type="entry name" value="RmlC-like cupins"/>
    <property type="match status" value="1"/>
</dbReference>
<dbReference type="AlphaFoldDB" id="A0A512NA99"/>
<dbReference type="InterPro" id="IPR011051">
    <property type="entry name" value="RmlC_Cupin_sf"/>
</dbReference>
<sequence>MSIALEMTPIADRARLWQLLVASTAIVCAVVSAKIFPMKMDAISEFPLPLCAADASSGSSGNKVELISSNALPDIPGKRVTIVRVTYGPGGFTPPHRHAGTVTAYITKGQIRSQLAGGPVEIFEVGQSFFEPPGAIHLVSANASNTDWAELIAVFVADEGAQLTTLIEP</sequence>
<comment type="caution">
    <text evidence="2">The sequence shown here is derived from an EMBL/GenBank/DDBJ whole genome shotgun (WGS) entry which is preliminary data.</text>
</comment>
<dbReference type="Proteomes" id="UP000321058">
    <property type="component" value="Unassembled WGS sequence"/>
</dbReference>
<name>A0A512NA99_9HYPH</name>
<dbReference type="PANTHER" id="PTHR38599">
    <property type="entry name" value="CUPIN DOMAIN PROTEIN (AFU_ORTHOLOGUE AFUA_3G13620)"/>
    <property type="match status" value="1"/>
</dbReference>
<dbReference type="CDD" id="cd02234">
    <property type="entry name" value="cupin_BLR7677-like"/>
    <property type="match status" value="1"/>
</dbReference>
<dbReference type="Gene3D" id="2.60.120.10">
    <property type="entry name" value="Jelly Rolls"/>
    <property type="match status" value="1"/>
</dbReference>
<protein>
    <recommendedName>
        <fullName evidence="1">Cupin type-2 domain-containing protein</fullName>
    </recommendedName>
</protein>
<keyword evidence="3" id="KW-1185">Reference proteome</keyword>
<evidence type="ECO:0000259" key="1">
    <source>
        <dbReference type="Pfam" id="PF07883"/>
    </source>
</evidence>
<dbReference type="InterPro" id="IPR013096">
    <property type="entry name" value="Cupin_2"/>
</dbReference>
<feature type="domain" description="Cupin type-2" evidence="1">
    <location>
        <begin position="84"/>
        <end position="154"/>
    </location>
</feature>
<proteinExistence type="predicted"/>
<accession>A0A512NA99</accession>
<evidence type="ECO:0000313" key="2">
    <source>
        <dbReference type="EMBL" id="GEP55906.1"/>
    </source>
</evidence>
<organism evidence="2 3">
    <name type="scientific">Reyranella soli</name>
    <dbReference type="NCBI Taxonomy" id="1230389"/>
    <lineage>
        <taxon>Bacteria</taxon>
        <taxon>Pseudomonadati</taxon>
        <taxon>Pseudomonadota</taxon>
        <taxon>Alphaproteobacteria</taxon>
        <taxon>Hyphomicrobiales</taxon>
        <taxon>Reyranellaceae</taxon>
        <taxon>Reyranella</taxon>
    </lineage>
</organism>
<dbReference type="PANTHER" id="PTHR38599:SF1">
    <property type="entry name" value="CUPIN DOMAIN PROTEIN (AFU_ORTHOLOGUE AFUA_3G13620)"/>
    <property type="match status" value="1"/>
</dbReference>
<dbReference type="InterPro" id="IPR014710">
    <property type="entry name" value="RmlC-like_jellyroll"/>
</dbReference>
<gene>
    <name evidence="2" type="ORF">RSO01_30720</name>
</gene>
<evidence type="ECO:0000313" key="3">
    <source>
        <dbReference type="Proteomes" id="UP000321058"/>
    </source>
</evidence>